<dbReference type="OrthoDB" id="9944568at2759"/>
<feature type="domain" description="Cation efflux protein transmembrane" evidence="11">
    <location>
        <begin position="53"/>
        <end position="278"/>
    </location>
</feature>
<dbReference type="GO" id="GO:0005886">
    <property type="term" value="C:plasma membrane"/>
    <property type="evidence" value="ECO:0007669"/>
    <property type="project" value="TreeGrafter"/>
</dbReference>
<dbReference type="GO" id="GO:0005385">
    <property type="term" value="F:zinc ion transmembrane transporter activity"/>
    <property type="evidence" value="ECO:0007669"/>
    <property type="project" value="TreeGrafter"/>
</dbReference>
<evidence type="ECO:0000313" key="14">
    <source>
        <dbReference type="Proteomes" id="UP000612746"/>
    </source>
</evidence>
<keyword evidence="5" id="KW-0862">Zinc</keyword>
<feature type="transmembrane region" description="Helical" evidence="10">
    <location>
        <begin position="85"/>
        <end position="102"/>
    </location>
</feature>
<feature type="domain" description="Cation efflux protein cytoplasmic" evidence="12">
    <location>
        <begin position="288"/>
        <end position="358"/>
    </location>
</feature>
<dbReference type="GO" id="GO:0030003">
    <property type="term" value="P:intracellular monoatomic cation homeostasis"/>
    <property type="evidence" value="ECO:0007669"/>
    <property type="project" value="UniProtKB-ARBA"/>
</dbReference>
<evidence type="ECO:0000256" key="4">
    <source>
        <dbReference type="ARBA" id="ARBA00022692"/>
    </source>
</evidence>
<protein>
    <recommendedName>
        <fullName evidence="15">Cation efflux protein</fullName>
    </recommendedName>
</protein>
<comment type="caution">
    <text evidence="13">The sequence shown here is derived from an EMBL/GenBank/DDBJ whole genome shotgun (WGS) entry which is preliminary data.</text>
</comment>
<name>A0A8H7UC53_9FUNG</name>
<dbReference type="Pfam" id="PF01545">
    <property type="entry name" value="Cation_efflux"/>
    <property type="match status" value="1"/>
</dbReference>
<dbReference type="NCBIfam" id="TIGR01297">
    <property type="entry name" value="CDF"/>
    <property type="match status" value="1"/>
</dbReference>
<dbReference type="Gene3D" id="1.20.1510.10">
    <property type="entry name" value="Cation efflux protein transmembrane domain"/>
    <property type="match status" value="1"/>
</dbReference>
<dbReference type="InterPro" id="IPR027469">
    <property type="entry name" value="Cation_efflux_TMD_sf"/>
</dbReference>
<evidence type="ECO:0008006" key="15">
    <source>
        <dbReference type="Google" id="ProtNLM"/>
    </source>
</evidence>
<keyword evidence="3" id="KW-0813">Transport</keyword>
<dbReference type="PANTHER" id="PTHR11562:SF17">
    <property type="entry name" value="RE54080P-RELATED"/>
    <property type="match status" value="1"/>
</dbReference>
<comment type="similarity">
    <text evidence="2">Belongs to the cation diffusion facilitator (CDF) transporter (TC 2.A.4) family. SLC30A subfamily.</text>
</comment>
<evidence type="ECO:0000256" key="5">
    <source>
        <dbReference type="ARBA" id="ARBA00022906"/>
    </source>
</evidence>
<evidence type="ECO:0000256" key="1">
    <source>
        <dbReference type="ARBA" id="ARBA00004141"/>
    </source>
</evidence>
<dbReference type="AlphaFoldDB" id="A0A8H7UC53"/>
<evidence type="ECO:0000259" key="11">
    <source>
        <dbReference type="Pfam" id="PF01545"/>
    </source>
</evidence>
<dbReference type="Pfam" id="PF16916">
    <property type="entry name" value="ZT_dimer"/>
    <property type="match status" value="1"/>
</dbReference>
<organism evidence="13 14">
    <name type="scientific">Umbelopsis vinacea</name>
    <dbReference type="NCBI Taxonomy" id="44442"/>
    <lineage>
        <taxon>Eukaryota</taxon>
        <taxon>Fungi</taxon>
        <taxon>Fungi incertae sedis</taxon>
        <taxon>Mucoromycota</taxon>
        <taxon>Mucoromycotina</taxon>
        <taxon>Umbelopsidomycetes</taxon>
        <taxon>Umbelopsidales</taxon>
        <taxon>Umbelopsidaceae</taxon>
        <taxon>Umbelopsis</taxon>
    </lineage>
</organism>
<dbReference type="InterPro" id="IPR002524">
    <property type="entry name" value="Cation_efflux"/>
</dbReference>
<keyword evidence="4 10" id="KW-0812">Transmembrane</keyword>
<keyword evidence="6 10" id="KW-1133">Transmembrane helix</keyword>
<keyword evidence="7" id="KW-0406">Ion transport</keyword>
<feature type="transmembrane region" description="Helical" evidence="10">
    <location>
        <begin position="249"/>
        <end position="270"/>
    </location>
</feature>
<dbReference type="InterPro" id="IPR036837">
    <property type="entry name" value="Cation_efflux_CTD_sf"/>
</dbReference>
<evidence type="ECO:0000256" key="6">
    <source>
        <dbReference type="ARBA" id="ARBA00022989"/>
    </source>
</evidence>
<dbReference type="InterPro" id="IPR058533">
    <property type="entry name" value="Cation_efflux_TM"/>
</dbReference>
<dbReference type="PANTHER" id="PTHR11562">
    <property type="entry name" value="CATION EFFLUX PROTEIN/ ZINC TRANSPORTER"/>
    <property type="match status" value="1"/>
</dbReference>
<keyword evidence="5" id="KW-0864">Zinc transport</keyword>
<dbReference type="GO" id="GO:0098771">
    <property type="term" value="P:inorganic ion homeostasis"/>
    <property type="evidence" value="ECO:0007669"/>
    <property type="project" value="UniProtKB-ARBA"/>
</dbReference>
<evidence type="ECO:0000256" key="7">
    <source>
        <dbReference type="ARBA" id="ARBA00023065"/>
    </source>
</evidence>
<dbReference type="InterPro" id="IPR050681">
    <property type="entry name" value="CDF/SLC30A"/>
</dbReference>
<evidence type="ECO:0000256" key="10">
    <source>
        <dbReference type="SAM" id="Phobius"/>
    </source>
</evidence>
<accession>A0A8H7UC53</accession>
<feature type="transmembrane region" description="Helical" evidence="10">
    <location>
        <begin position="52"/>
        <end position="73"/>
    </location>
</feature>
<feature type="transmembrane region" description="Helical" evidence="10">
    <location>
        <begin position="220"/>
        <end position="243"/>
    </location>
</feature>
<keyword evidence="8 10" id="KW-0472">Membrane</keyword>
<reference evidence="13" key="1">
    <citation type="submission" date="2020-12" db="EMBL/GenBank/DDBJ databases">
        <title>Metabolic potential, ecology and presence of endohyphal bacteria is reflected in genomic diversity of Mucoromycotina.</title>
        <authorList>
            <person name="Muszewska A."/>
            <person name="Okrasinska A."/>
            <person name="Steczkiewicz K."/>
            <person name="Drgas O."/>
            <person name="Orlowska M."/>
            <person name="Perlinska-Lenart U."/>
            <person name="Aleksandrzak-Piekarczyk T."/>
            <person name="Szatraj K."/>
            <person name="Zielenkiewicz U."/>
            <person name="Pilsyk S."/>
            <person name="Malc E."/>
            <person name="Mieczkowski P."/>
            <person name="Kruszewska J.S."/>
            <person name="Biernat P."/>
            <person name="Pawlowska J."/>
        </authorList>
    </citation>
    <scope>NUCLEOTIDE SEQUENCE</scope>
    <source>
        <strain evidence="13">WA0000051536</strain>
    </source>
</reference>
<evidence type="ECO:0000259" key="12">
    <source>
        <dbReference type="Pfam" id="PF16916"/>
    </source>
</evidence>
<dbReference type="EMBL" id="JAEPRA010000012">
    <property type="protein sequence ID" value="KAG2177500.1"/>
    <property type="molecule type" value="Genomic_DNA"/>
</dbReference>
<feature type="region of interest" description="Disordered" evidence="9">
    <location>
        <begin position="179"/>
        <end position="210"/>
    </location>
</feature>
<evidence type="ECO:0000313" key="13">
    <source>
        <dbReference type="EMBL" id="KAG2177500.1"/>
    </source>
</evidence>
<feature type="compositionally biased region" description="Basic and acidic residues" evidence="9">
    <location>
        <begin position="183"/>
        <end position="204"/>
    </location>
</feature>
<feature type="transmembrane region" description="Helical" evidence="10">
    <location>
        <begin position="114"/>
        <end position="137"/>
    </location>
</feature>
<evidence type="ECO:0000256" key="3">
    <source>
        <dbReference type="ARBA" id="ARBA00022448"/>
    </source>
</evidence>
<dbReference type="Proteomes" id="UP000612746">
    <property type="component" value="Unassembled WGS sequence"/>
</dbReference>
<feature type="compositionally biased region" description="Polar residues" evidence="9">
    <location>
        <begin position="13"/>
        <end position="44"/>
    </location>
</feature>
<evidence type="ECO:0000256" key="9">
    <source>
        <dbReference type="SAM" id="MobiDB-lite"/>
    </source>
</evidence>
<comment type="subcellular location">
    <subcellularLocation>
        <location evidence="1">Membrane</location>
        <topology evidence="1">Multi-pass membrane protein</topology>
    </subcellularLocation>
</comment>
<keyword evidence="14" id="KW-1185">Reference proteome</keyword>
<proteinExistence type="inferred from homology"/>
<dbReference type="InterPro" id="IPR027470">
    <property type="entry name" value="Cation_efflux_CTD"/>
</dbReference>
<evidence type="ECO:0000256" key="2">
    <source>
        <dbReference type="ARBA" id="ARBA00008873"/>
    </source>
</evidence>
<evidence type="ECO:0000256" key="8">
    <source>
        <dbReference type="ARBA" id="ARBA00023136"/>
    </source>
</evidence>
<gene>
    <name evidence="13" type="ORF">INT44_008011</name>
</gene>
<dbReference type="SUPFAM" id="SSF160240">
    <property type="entry name" value="Cation efflux protein cytoplasmic domain-like"/>
    <property type="match status" value="1"/>
</dbReference>
<feature type="transmembrane region" description="Helical" evidence="10">
    <location>
        <begin position="157"/>
        <end position="175"/>
    </location>
</feature>
<feature type="region of interest" description="Disordered" evidence="9">
    <location>
        <begin position="1"/>
        <end position="44"/>
    </location>
</feature>
<sequence length="377" mass="41027">MTEHQHSERTPLLSPNGSGQTTPVNSRAPSTRSCVNDNSKETNTSNSTKWRLLFATVVALLFFATELVAGYFANSLALMSDAFHLLSDVASFAVALAAIYLAEKPATRRHSYGFHRAEVIAALASVLTIWILTFYLVQAAIERLRNPEPINGKLMCLTASIGVIINIILAVVLGGHGHSHGGHSHDHGHSHAIEDGHHHEEEGASKQSSKQESNINLRAASLHVLGDLLASVGVLISSIILIFRPDLTIVDPICTFIFSILVLYTTYHLVKDSLAVLMEGTPLNIQPEAIERSILEIPGVVAVHDLHVWNLSPGKSSLTAHITFDKNALHSYDEILYQAQHVVCDTYGVHHSTLQLESDATGFTSHCRPDLCTPANQ</sequence>
<dbReference type="SUPFAM" id="SSF161111">
    <property type="entry name" value="Cation efflux protein transmembrane domain-like"/>
    <property type="match status" value="1"/>
</dbReference>